<evidence type="ECO:0000313" key="3">
    <source>
        <dbReference type="Proteomes" id="UP000516148"/>
    </source>
</evidence>
<dbReference type="PANTHER" id="PTHR47572:SF5">
    <property type="entry name" value="BLR2277 PROTEIN"/>
    <property type="match status" value="1"/>
</dbReference>
<dbReference type="PANTHER" id="PTHR47572">
    <property type="entry name" value="LIPOPROTEIN-RELATED"/>
    <property type="match status" value="1"/>
</dbReference>
<keyword evidence="3" id="KW-1185">Reference proteome</keyword>
<evidence type="ECO:0000313" key="2">
    <source>
        <dbReference type="EMBL" id="QNQ10336.1"/>
    </source>
</evidence>
<evidence type="ECO:0000259" key="1">
    <source>
        <dbReference type="Pfam" id="PF08450"/>
    </source>
</evidence>
<dbReference type="Gene3D" id="2.120.10.30">
    <property type="entry name" value="TolB, C-terminal domain"/>
    <property type="match status" value="1"/>
</dbReference>
<proteinExistence type="predicted"/>
<dbReference type="Pfam" id="PF08450">
    <property type="entry name" value="SGL"/>
    <property type="match status" value="1"/>
</dbReference>
<dbReference type="KEGG" id="spap:H3Z74_03605"/>
<name>A0A7H0LKY3_9SPHN</name>
<accession>A0A7H0LKY3</accession>
<sequence length="308" mass="32593">MPEFTTIATGLRFPEGPVAMADGSIILVEIAAGRITRVKQDGSTETVAEPGGGPNGLALGPEGKLYCCNNGGFNYFEHPNGLLIPHGQADDYSGGRIERIDPATGVVETLYKDGDFGCTLRGPNDIVFDAHGGFWFTDHGKNRPRERDITGIFYAKADGSHLEEVVFPSENPNGIGLSPDGNTLYAAETYTCRLMAFRVTAPGKVDLTPGLGGAGIPLYRPAGYKFFDSLGVEEGGNICVATIGECGISVISPAGELVEFVATQDPFTTNICWGGSDLRTAYITLSGTGQLVSMAWPRAGLKLAYDVN</sequence>
<dbReference type="InterPro" id="IPR051262">
    <property type="entry name" value="SMP-30/CGR1_Lactonase"/>
</dbReference>
<dbReference type="InterPro" id="IPR011042">
    <property type="entry name" value="6-blade_b-propeller_TolB-like"/>
</dbReference>
<dbReference type="AlphaFoldDB" id="A0A7H0LKY3"/>
<gene>
    <name evidence="2" type="ORF">H3Z74_03605</name>
</gene>
<dbReference type="Proteomes" id="UP000516148">
    <property type="component" value="Chromosome"/>
</dbReference>
<organism evidence="2 3">
    <name type="scientific">Sphingomonas alpina</name>
    <dbReference type="NCBI Taxonomy" id="653931"/>
    <lineage>
        <taxon>Bacteria</taxon>
        <taxon>Pseudomonadati</taxon>
        <taxon>Pseudomonadota</taxon>
        <taxon>Alphaproteobacteria</taxon>
        <taxon>Sphingomonadales</taxon>
        <taxon>Sphingomonadaceae</taxon>
        <taxon>Sphingomonas</taxon>
    </lineage>
</organism>
<dbReference type="InterPro" id="IPR013658">
    <property type="entry name" value="SGL"/>
</dbReference>
<feature type="domain" description="SMP-30/Gluconolactonase/LRE-like region" evidence="1">
    <location>
        <begin position="13"/>
        <end position="285"/>
    </location>
</feature>
<dbReference type="RefSeq" id="WP_187762636.1">
    <property type="nucleotide sequence ID" value="NZ_CP061038.1"/>
</dbReference>
<reference evidence="2 3" key="1">
    <citation type="submission" date="2020-09" db="EMBL/GenBank/DDBJ databases">
        <title>Sphingomonas sp., a new species isolated from pork steak.</title>
        <authorList>
            <person name="Heidler von Heilborn D."/>
        </authorList>
    </citation>
    <scope>NUCLEOTIDE SEQUENCE [LARGE SCALE GENOMIC DNA]</scope>
    <source>
        <strain evidence="3">S8-3T</strain>
    </source>
</reference>
<protein>
    <submittedName>
        <fullName evidence="2">SMP-30/gluconolactonase/LRE family protein</fullName>
    </submittedName>
</protein>
<dbReference type="SUPFAM" id="SSF63829">
    <property type="entry name" value="Calcium-dependent phosphotriesterase"/>
    <property type="match status" value="1"/>
</dbReference>
<dbReference type="EMBL" id="CP061038">
    <property type="protein sequence ID" value="QNQ10336.1"/>
    <property type="molecule type" value="Genomic_DNA"/>
</dbReference>